<evidence type="ECO:0000256" key="6">
    <source>
        <dbReference type="ARBA" id="ARBA00023049"/>
    </source>
</evidence>
<name>A0ABT4CRA3_9CLOT</name>
<dbReference type="SUPFAM" id="SSF102712">
    <property type="entry name" value="JAB1/MPN domain"/>
    <property type="match status" value="1"/>
</dbReference>
<dbReference type="PROSITE" id="PS01302">
    <property type="entry name" value="UPF0758"/>
    <property type="match status" value="1"/>
</dbReference>
<dbReference type="InterPro" id="IPR010994">
    <property type="entry name" value="RuvA_2-like"/>
</dbReference>
<evidence type="ECO:0000313" key="9">
    <source>
        <dbReference type="EMBL" id="MCY6370751.1"/>
    </source>
</evidence>
<evidence type="ECO:0000256" key="5">
    <source>
        <dbReference type="ARBA" id="ARBA00022833"/>
    </source>
</evidence>
<comment type="caution">
    <text evidence="9">The sequence shown here is derived from an EMBL/GenBank/DDBJ whole genome shotgun (WGS) entry which is preliminary data.</text>
</comment>
<evidence type="ECO:0000256" key="4">
    <source>
        <dbReference type="ARBA" id="ARBA00022801"/>
    </source>
</evidence>
<keyword evidence="5" id="KW-0862">Zinc</keyword>
<dbReference type="Gene3D" id="3.40.140.10">
    <property type="entry name" value="Cytidine Deaminase, domain 2"/>
    <property type="match status" value="1"/>
</dbReference>
<dbReference type="Proteomes" id="UP001079657">
    <property type="component" value="Unassembled WGS sequence"/>
</dbReference>
<evidence type="ECO:0000256" key="3">
    <source>
        <dbReference type="ARBA" id="ARBA00022723"/>
    </source>
</evidence>
<dbReference type="RefSeq" id="WP_268049576.1">
    <property type="nucleotide sequence ID" value="NZ_JAPQES010000002.1"/>
</dbReference>
<reference evidence="9" key="1">
    <citation type="submission" date="2022-12" db="EMBL/GenBank/DDBJ databases">
        <authorList>
            <person name="Wang J."/>
        </authorList>
    </citation>
    <scope>NUCLEOTIDE SEQUENCE</scope>
    <source>
        <strain evidence="9">HY-42-06</strain>
    </source>
</reference>
<evidence type="ECO:0000259" key="8">
    <source>
        <dbReference type="PROSITE" id="PS50249"/>
    </source>
</evidence>
<accession>A0ABT4CRA3</accession>
<keyword evidence="3" id="KW-0479">Metal-binding</keyword>
<dbReference type="EMBL" id="JAPQES010000002">
    <property type="protein sequence ID" value="MCY6370751.1"/>
    <property type="molecule type" value="Genomic_DNA"/>
</dbReference>
<evidence type="ECO:0000256" key="7">
    <source>
        <dbReference type="RuleBase" id="RU003797"/>
    </source>
</evidence>
<dbReference type="Pfam" id="PF20582">
    <property type="entry name" value="UPF0758_N"/>
    <property type="match status" value="1"/>
</dbReference>
<dbReference type="InterPro" id="IPR001405">
    <property type="entry name" value="UPF0758"/>
</dbReference>
<dbReference type="NCBIfam" id="NF000642">
    <property type="entry name" value="PRK00024.1"/>
    <property type="match status" value="1"/>
</dbReference>
<organism evidence="9 10">
    <name type="scientific">Clostridium ganghwense</name>
    <dbReference type="NCBI Taxonomy" id="312089"/>
    <lineage>
        <taxon>Bacteria</taxon>
        <taxon>Bacillati</taxon>
        <taxon>Bacillota</taxon>
        <taxon>Clostridia</taxon>
        <taxon>Eubacteriales</taxon>
        <taxon>Clostridiaceae</taxon>
        <taxon>Clostridium</taxon>
    </lineage>
</organism>
<dbReference type="InterPro" id="IPR025657">
    <property type="entry name" value="RadC_JAB"/>
</dbReference>
<keyword evidence="10" id="KW-1185">Reference proteome</keyword>
<keyword evidence="2" id="KW-0645">Protease</keyword>
<keyword evidence="6" id="KW-0482">Metalloprotease</keyword>
<gene>
    <name evidence="9" type="primary">radC</name>
    <name evidence="9" type="ORF">OXH55_08920</name>
</gene>
<feature type="domain" description="MPN" evidence="8">
    <location>
        <begin position="106"/>
        <end position="228"/>
    </location>
</feature>
<dbReference type="InterPro" id="IPR020891">
    <property type="entry name" value="UPF0758_CS"/>
</dbReference>
<dbReference type="InterPro" id="IPR046778">
    <property type="entry name" value="UPF0758_N"/>
</dbReference>
<proteinExistence type="inferred from homology"/>
<dbReference type="PROSITE" id="PS50249">
    <property type="entry name" value="MPN"/>
    <property type="match status" value="1"/>
</dbReference>
<protein>
    <submittedName>
        <fullName evidence="9">DNA repair protein RadC</fullName>
    </submittedName>
</protein>
<evidence type="ECO:0000256" key="1">
    <source>
        <dbReference type="ARBA" id="ARBA00010243"/>
    </source>
</evidence>
<evidence type="ECO:0000256" key="2">
    <source>
        <dbReference type="ARBA" id="ARBA00022670"/>
    </source>
</evidence>
<dbReference type="SUPFAM" id="SSF47781">
    <property type="entry name" value="RuvA domain 2-like"/>
    <property type="match status" value="1"/>
</dbReference>
<sequence>MRNTFKIMDLPQNERPRERLLRYGAEVLSNSELLAIILRTGTSKENIVNLSSRILKESGGLNGLLSMNVEEFMNLNGIGSAKAAQLLAIAELSKRFKTFKSGDTYTIKQPSDAANLVMDDMRCLKKEHLRIIMLNTKNFVISVKDISIGSVNSSIVHPREVFSEAIRKSSTSIIICHNHPSGDPTPSSEDIKATQRLKECSKLLGIDLLDHIIIGNGVYISLKDKFIL</sequence>
<dbReference type="PANTHER" id="PTHR30471:SF3">
    <property type="entry name" value="UPF0758 PROTEIN YEES-RELATED"/>
    <property type="match status" value="1"/>
</dbReference>
<dbReference type="InterPro" id="IPR037518">
    <property type="entry name" value="MPN"/>
</dbReference>
<evidence type="ECO:0000313" key="10">
    <source>
        <dbReference type="Proteomes" id="UP001079657"/>
    </source>
</evidence>
<comment type="similarity">
    <text evidence="1 7">Belongs to the UPF0758 family.</text>
</comment>
<dbReference type="NCBIfam" id="TIGR00608">
    <property type="entry name" value="radc"/>
    <property type="match status" value="1"/>
</dbReference>
<dbReference type="PANTHER" id="PTHR30471">
    <property type="entry name" value="DNA REPAIR PROTEIN RADC"/>
    <property type="match status" value="1"/>
</dbReference>
<dbReference type="CDD" id="cd08071">
    <property type="entry name" value="MPN_DUF2466"/>
    <property type="match status" value="1"/>
</dbReference>
<keyword evidence="4" id="KW-0378">Hydrolase</keyword>
<dbReference type="Pfam" id="PF04002">
    <property type="entry name" value="RadC"/>
    <property type="match status" value="1"/>
</dbReference>